<comment type="caution">
    <text evidence="1">The sequence shown here is derived from an EMBL/GenBank/DDBJ whole genome shotgun (WGS) entry which is preliminary data.</text>
</comment>
<name>A0A1V4DF65_9ENTE</name>
<sequence length="215" mass="25435">MFSLLLSYFELDISIELDRYSILEFLRIASQSVIVNNMKTFLFNLTQNFLIECYENNGNLNTIKHLWFNPHLLVERLGITQAESEKANLVVLKYAVYDKELKCSISTKYRRLLGVEDRKKWLNRQYSYRLNQGMKIFKEINCKNIQLRGGGKNKIKFKKNGSINAISKGKLQTKQSIDIRSRPVLYKSLYEYYISEYNKVYKKLKKKNRLIVESS</sequence>
<organism evidence="1 2">
    <name type="scientific">Vagococcus martis</name>
    <dbReference type="NCBI Taxonomy" id="1768210"/>
    <lineage>
        <taxon>Bacteria</taxon>
        <taxon>Bacillati</taxon>
        <taxon>Bacillota</taxon>
        <taxon>Bacilli</taxon>
        <taxon>Lactobacillales</taxon>
        <taxon>Enterococcaceae</taxon>
        <taxon>Vagococcus</taxon>
    </lineage>
</organism>
<evidence type="ECO:0000313" key="1">
    <source>
        <dbReference type="EMBL" id="OPF87083.1"/>
    </source>
</evidence>
<proteinExistence type="predicted"/>
<accession>A0A1V4DF65</accession>
<reference evidence="1 2" key="1">
    <citation type="submission" date="2017-02" db="EMBL/GenBank/DDBJ databases">
        <title>Vagococcus cremeus sp. nov., isolated from the small intestine of a marten, Martes flavigula.</title>
        <authorList>
            <person name="Tak E.J."/>
            <person name="Bae J.-W."/>
        </authorList>
    </citation>
    <scope>NUCLEOTIDE SEQUENCE [LARGE SCALE GENOMIC DNA]</scope>
    <source>
        <strain evidence="1 2">D7T301</strain>
    </source>
</reference>
<gene>
    <name evidence="1" type="ORF">BW731_02115</name>
</gene>
<dbReference type="Proteomes" id="UP000189970">
    <property type="component" value="Unassembled WGS sequence"/>
</dbReference>
<dbReference type="RefSeq" id="WP_079345283.1">
    <property type="nucleotide sequence ID" value="NZ_MVAB01000001.1"/>
</dbReference>
<keyword evidence="2" id="KW-1185">Reference proteome</keyword>
<dbReference type="EMBL" id="MVAB01000001">
    <property type="protein sequence ID" value="OPF87083.1"/>
    <property type="molecule type" value="Genomic_DNA"/>
</dbReference>
<dbReference type="AlphaFoldDB" id="A0A1V4DF65"/>
<protein>
    <submittedName>
        <fullName evidence="1">Uncharacterized protein</fullName>
    </submittedName>
</protein>
<evidence type="ECO:0000313" key="2">
    <source>
        <dbReference type="Proteomes" id="UP000189970"/>
    </source>
</evidence>